<dbReference type="PANTHER" id="PTHR10353">
    <property type="entry name" value="GLYCOSYL HYDROLASE"/>
    <property type="match status" value="1"/>
</dbReference>
<feature type="binding site" evidence="9">
    <location>
        <position position="22"/>
    </location>
    <ligand>
        <name>substrate</name>
    </ligand>
</feature>
<comment type="caution">
    <text evidence="12">The sequence shown here is derived from an EMBL/GenBank/DDBJ whole genome shotgun (WGS) entry which is preliminary data.</text>
</comment>
<dbReference type="Proteomes" id="UP000290204">
    <property type="component" value="Unassembled WGS sequence"/>
</dbReference>
<organism evidence="12 13">
    <name type="scientific">Lacibacter luteus</name>
    <dbReference type="NCBI Taxonomy" id="2508719"/>
    <lineage>
        <taxon>Bacteria</taxon>
        <taxon>Pseudomonadati</taxon>
        <taxon>Bacteroidota</taxon>
        <taxon>Chitinophagia</taxon>
        <taxon>Chitinophagales</taxon>
        <taxon>Chitinophagaceae</taxon>
        <taxon>Lacibacter</taxon>
    </lineage>
</organism>
<evidence type="ECO:0000256" key="10">
    <source>
        <dbReference type="PROSITE-ProRule" id="PRU10055"/>
    </source>
</evidence>
<keyword evidence="4" id="KW-0136">Cellulose degradation</keyword>
<evidence type="ECO:0000256" key="11">
    <source>
        <dbReference type="RuleBase" id="RU361175"/>
    </source>
</evidence>
<feature type="binding site" evidence="9">
    <location>
        <begin position="410"/>
        <end position="411"/>
    </location>
    <ligand>
        <name>substrate</name>
    </ligand>
</feature>
<dbReference type="Gene3D" id="3.20.20.80">
    <property type="entry name" value="Glycosidases"/>
    <property type="match status" value="1"/>
</dbReference>
<sequence>MQHTASAFGKDFLWGVAIAAAQNEGAWNTDGRGPSIWDVFARRQGKIKGGGKPTDNCDFYHRYKDDLLLVKALGFNVFRFSFSWSRIFPDGIGKVNKEGVAFYHKLIDECLQLDLIPFVTIYHWDLPQALQKEGGWTSVHMLKWFTRYATFLAEEFGSKVKHWIVLNEPMGFTSLGYMLGKHAPGKTGLENFFPAIHNAVLAQAEGGRIVRKHVRNAVIGTSFSCSEVMPFTNKKEDIEAAKRLDILLNRLFIEPTLGRNYPHDDFPLMDKLHMQTKAWRYTDRMQFDFDFIGIQNYFSVTVKHNALVPYIQGTEVTAKTRKVPHTALGWEINSDSFYRMLKRYWNYGSVKSIIVSENGASFKDVVKNGAINDNERIAYFKQYLAAVHKAKQEGVKVQGYFAWTLMDNFEWNEGFNARFGLVHVDFNTQLRTIKDSGYWWRNFLLAK</sequence>
<evidence type="ECO:0000256" key="6">
    <source>
        <dbReference type="ARBA" id="ARBA00023295"/>
    </source>
</evidence>
<dbReference type="EMBL" id="SDHW01000001">
    <property type="protein sequence ID" value="RXK61705.1"/>
    <property type="molecule type" value="Genomic_DNA"/>
</dbReference>
<proteinExistence type="inferred from homology"/>
<evidence type="ECO:0000256" key="8">
    <source>
        <dbReference type="PIRSR" id="PIRSR617736-1"/>
    </source>
</evidence>
<dbReference type="FunFam" id="3.20.20.80:FF:000004">
    <property type="entry name" value="Beta-glucosidase 6-phospho-beta-glucosidase"/>
    <property type="match status" value="1"/>
</dbReference>
<keyword evidence="7" id="KW-0624">Polysaccharide degradation</keyword>
<dbReference type="NCBIfam" id="TIGR03356">
    <property type="entry name" value="BGL"/>
    <property type="match status" value="1"/>
</dbReference>
<name>A0A4Q1CLW6_9BACT</name>
<comment type="similarity">
    <text evidence="1 11">Belongs to the glycosyl hydrolase 1 family.</text>
</comment>
<dbReference type="PRINTS" id="PR00131">
    <property type="entry name" value="GLHYDRLASE1"/>
</dbReference>
<dbReference type="GO" id="GO:0030245">
    <property type="term" value="P:cellulose catabolic process"/>
    <property type="evidence" value="ECO:0007669"/>
    <property type="project" value="UniProtKB-KW"/>
</dbReference>
<dbReference type="EC" id="3.2.1.21" evidence="2 11"/>
<dbReference type="PROSITE" id="PS00572">
    <property type="entry name" value="GLYCOSYL_HYDROL_F1_1"/>
    <property type="match status" value="1"/>
</dbReference>
<evidence type="ECO:0000256" key="1">
    <source>
        <dbReference type="ARBA" id="ARBA00010838"/>
    </source>
</evidence>
<dbReference type="InterPro" id="IPR001360">
    <property type="entry name" value="Glyco_hydro_1"/>
</dbReference>
<feature type="binding site" evidence="9">
    <location>
        <position position="167"/>
    </location>
    <ligand>
        <name>substrate</name>
    </ligand>
</feature>
<dbReference type="InterPro" id="IPR018120">
    <property type="entry name" value="Glyco_hydro_1_AS"/>
</dbReference>
<feature type="binding site" evidence="9">
    <location>
        <position position="123"/>
    </location>
    <ligand>
        <name>substrate</name>
    </ligand>
</feature>
<dbReference type="PANTHER" id="PTHR10353:SF36">
    <property type="entry name" value="LP05116P"/>
    <property type="match status" value="1"/>
</dbReference>
<keyword evidence="13" id="KW-1185">Reference proteome</keyword>
<dbReference type="GO" id="GO:0005829">
    <property type="term" value="C:cytosol"/>
    <property type="evidence" value="ECO:0007669"/>
    <property type="project" value="TreeGrafter"/>
</dbReference>
<evidence type="ECO:0000256" key="5">
    <source>
        <dbReference type="ARBA" id="ARBA00023277"/>
    </source>
</evidence>
<dbReference type="InterPro" id="IPR017853">
    <property type="entry name" value="GH"/>
</dbReference>
<dbReference type="GO" id="GO:0008422">
    <property type="term" value="F:beta-glucosidase activity"/>
    <property type="evidence" value="ECO:0007669"/>
    <property type="project" value="UniProtKB-EC"/>
</dbReference>
<keyword evidence="3 11" id="KW-0378">Hydrolase</keyword>
<evidence type="ECO:0000256" key="9">
    <source>
        <dbReference type="PIRSR" id="PIRSR617736-2"/>
    </source>
</evidence>
<dbReference type="OrthoDB" id="9765195at2"/>
<dbReference type="InterPro" id="IPR017736">
    <property type="entry name" value="Glyco_hydro_1_beta-glucosidase"/>
</dbReference>
<feature type="active site" description="Nucleophile" evidence="8 10">
    <location>
        <position position="357"/>
    </location>
</feature>
<feature type="binding site" evidence="9">
    <location>
        <position position="403"/>
    </location>
    <ligand>
        <name>substrate</name>
    </ligand>
</feature>
<keyword evidence="6 11" id="KW-0326">Glycosidase</keyword>
<evidence type="ECO:0000256" key="7">
    <source>
        <dbReference type="ARBA" id="ARBA00023326"/>
    </source>
</evidence>
<evidence type="ECO:0000313" key="12">
    <source>
        <dbReference type="EMBL" id="RXK61705.1"/>
    </source>
</evidence>
<feature type="active site" description="Proton donor" evidence="8">
    <location>
        <position position="168"/>
    </location>
</feature>
<protein>
    <recommendedName>
        <fullName evidence="2 11">Beta-glucosidase</fullName>
        <ecNumber evidence="2 11">3.2.1.21</ecNumber>
    </recommendedName>
</protein>
<accession>A0A4Q1CLW6</accession>
<dbReference type="RefSeq" id="WP_129129077.1">
    <property type="nucleotide sequence ID" value="NZ_SDHW01000001.1"/>
</dbReference>
<evidence type="ECO:0000313" key="13">
    <source>
        <dbReference type="Proteomes" id="UP000290204"/>
    </source>
</evidence>
<keyword evidence="5" id="KW-0119">Carbohydrate metabolism</keyword>
<dbReference type="SUPFAM" id="SSF51445">
    <property type="entry name" value="(Trans)glycosidases"/>
    <property type="match status" value="1"/>
</dbReference>
<evidence type="ECO:0000256" key="3">
    <source>
        <dbReference type="ARBA" id="ARBA00022801"/>
    </source>
</evidence>
<reference evidence="12 13" key="1">
    <citation type="submission" date="2019-01" db="EMBL/GenBank/DDBJ databases">
        <title>Lacibacter sp. strain TTM-7.</title>
        <authorList>
            <person name="Chen W.-M."/>
        </authorList>
    </citation>
    <scope>NUCLEOTIDE SEQUENCE [LARGE SCALE GENOMIC DNA]</scope>
    <source>
        <strain evidence="12 13">TTM-7</strain>
    </source>
</reference>
<evidence type="ECO:0000256" key="2">
    <source>
        <dbReference type="ARBA" id="ARBA00012744"/>
    </source>
</evidence>
<dbReference type="Pfam" id="PF00232">
    <property type="entry name" value="Glyco_hydro_1"/>
    <property type="match status" value="1"/>
</dbReference>
<comment type="catalytic activity">
    <reaction evidence="11">
        <text>Hydrolysis of terminal, non-reducing beta-D-glucosyl residues with release of beta-D-glucose.</text>
        <dbReference type="EC" id="3.2.1.21"/>
    </reaction>
</comment>
<dbReference type="AlphaFoldDB" id="A0A4Q1CLW6"/>
<evidence type="ECO:0000256" key="4">
    <source>
        <dbReference type="ARBA" id="ARBA00023001"/>
    </source>
</evidence>
<feature type="binding site" evidence="9">
    <location>
        <position position="297"/>
    </location>
    <ligand>
        <name>substrate</name>
    </ligand>
</feature>
<gene>
    <name evidence="12" type="ORF">ESA94_01435</name>
</gene>